<organism evidence="2 3">
    <name type="scientific">Paralimibaculum aggregatum</name>
    <dbReference type="NCBI Taxonomy" id="3036245"/>
    <lineage>
        <taxon>Bacteria</taxon>
        <taxon>Pseudomonadati</taxon>
        <taxon>Pseudomonadota</taxon>
        <taxon>Alphaproteobacteria</taxon>
        <taxon>Rhodobacterales</taxon>
        <taxon>Paracoccaceae</taxon>
        <taxon>Paralimibaculum</taxon>
    </lineage>
</organism>
<evidence type="ECO:0000313" key="3">
    <source>
        <dbReference type="Proteomes" id="UP001239909"/>
    </source>
</evidence>
<proteinExistence type="predicted"/>
<sequence>MSVLGRIVERLRPRPAARAGEFSSAAYWDGRYRSGGNSGSGSYGKFAEYKAAAINAHVAEHGLTRAIEFGCGDGNQAALLEIADYTGIDISPKAVALCREKLGHLPGRHFFETADRGAYSGTYDLALSLDVIYHLVEDEVFDRYMADLFDHAGGHVMIYASDHDEQTPDSHVRHRRHSAWVAANRPDWTCAARLENPHAGPWPEGSFAFFTLYRRG</sequence>
<comment type="caution">
    <text evidence="2">The sequence shown here is derived from an EMBL/GenBank/DDBJ whole genome shotgun (WGS) entry which is preliminary data.</text>
</comment>
<name>A0ABQ6LK07_9RHOB</name>
<dbReference type="SUPFAM" id="SSF53335">
    <property type="entry name" value="S-adenosyl-L-methionine-dependent methyltransferases"/>
    <property type="match status" value="1"/>
</dbReference>
<dbReference type="EMBL" id="BSYI01000018">
    <property type="protein sequence ID" value="GMG83322.1"/>
    <property type="molecule type" value="Genomic_DNA"/>
</dbReference>
<reference evidence="2 3" key="1">
    <citation type="submission" date="2023-04" db="EMBL/GenBank/DDBJ databases">
        <title>Marinoamorphus aggregata gen. nov., sp. Nov., isolate from tissue of brittle star Ophioplocus japonicus.</title>
        <authorList>
            <person name="Kawano K."/>
            <person name="Sawayama S."/>
            <person name="Nakagawa S."/>
        </authorList>
    </citation>
    <scope>NUCLEOTIDE SEQUENCE [LARGE SCALE GENOMIC DNA]</scope>
    <source>
        <strain evidence="2 3">NKW23</strain>
    </source>
</reference>
<gene>
    <name evidence="2" type="ORF">LNKW23_25350</name>
</gene>
<dbReference type="CDD" id="cd02440">
    <property type="entry name" value="AdoMet_MTases"/>
    <property type="match status" value="1"/>
</dbReference>
<feature type="domain" description="Methyltransferase type 12" evidence="1">
    <location>
        <begin position="67"/>
        <end position="139"/>
    </location>
</feature>
<accession>A0ABQ6LK07</accession>
<dbReference type="InterPro" id="IPR029063">
    <property type="entry name" value="SAM-dependent_MTases_sf"/>
</dbReference>
<dbReference type="InterPro" id="IPR013217">
    <property type="entry name" value="Methyltransf_12"/>
</dbReference>
<dbReference type="Proteomes" id="UP001239909">
    <property type="component" value="Unassembled WGS sequence"/>
</dbReference>
<keyword evidence="3" id="KW-1185">Reference proteome</keyword>
<dbReference type="RefSeq" id="WP_285672119.1">
    <property type="nucleotide sequence ID" value="NZ_BSYI01000018.1"/>
</dbReference>
<dbReference type="Pfam" id="PF08242">
    <property type="entry name" value="Methyltransf_12"/>
    <property type="match status" value="1"/>
</dbReference>
<protein>
    <recommendedName>
        <fullName evidence="1">Methyltransferase type 12 domain-containing protein</fullName>
    </recommendedName>
</protein>
<evidence type="ECO:0000313" key="2">
    <source>
        <dbReference type="EMBL" id="GMG83322.1"/>
    </source>
</evidence>
<evidence type="ECO:0000259" key="1">
    <source>
        <dbReference type="Pfam" id="PF08242"/>
    </source>
</evidence>
<dbReference type="Gene3D" id="3.40.50.150">
    <property type="entry name" value="Vaccinia Virus protein VP39"/>
    <property type="match status" value="1"/>
</dbReference>